<proteinExistence type="predicted"/>
<accession>A0ACC1NNE8</accession>
<dbReference type="EMBL" id="JAPDGR010001748">
    <property type="protein sequence ID" value="KAJ2979944.1"/>
    <property type="molecule type" value="Genomic_DNA"/>
</dbReference>
<reference evidence="1" key="1">
    <citation type="submission" date="2022-10" db="EMBL/GenBank/DDBJ databases">
        <title>Genome Sequence of Xylaria curta.</title>
        <authorList>
            <person name="Buettner E."/>
        </authorList>
    </citation>
    <scope>NUCLEOTIDE SEQUENCE</scope>
    <source>
        <strain evidence="1">Babe10</strain>
    </source>
</reference>
<comment type="caution">
    <text evidence="1">The sequence shown here is derived from an EMBL/GenBank/DDBJ whole genome shotgun (WGS) entry which is preliminary data.</text>
</comment>
<protein>
    <submittedName>
        <fullName evidence="1">Uncharacterized protein</fullName>
    </submittedName>
</protein>
<sequence length="124" mass="13662">MHRAGFISFVTRGGKHPPDPATIGTFEPEPLTTANVAHQRLWVGLKYNNNEPVLRTMSPITTPKRRVTANLRALERLVRGFDASYQKGLGIGECMFVTTDRGTLEIREAVEKKVGGLLLCRAGS</sequence>
<organism evidence="1 2">
    <name type="scientific">Xylaria curta</name>
    <dbReference type="NCBI Taxonomy" id="42375"/>
    <lineage>
        <taxon>Eukaryota</taxon>
        <taxon>Fungi</taxon>
        <taxon>Dikarya</taxon>
        <taxon>Ascomycota</taxon>
        <taxon>Pezizomycotina</taxon>
        <taxon>Sordariomycetes</taxon>
        <taxon>Xylariomycetidae</taxon>
        <taxon>Xylariales</taxon>
        <taxon>Xylariaceae</taxon>
        <taxon>Xylaria</taxon>
    </lineage>
</organism>
<name>A0ACC1NNE8_9PEZI</name>
<dbReference type="Proteomes" id="UP001143856">
    <property type="component" value="Unassembled WGS sequence"/>
</dbReference>
<keyword evidence="2" id="KW-1185">Reference proteome</keyword>
<evidence type="ECO:0000313" key="2">
    <source>
        <dbReference type="Proteomes" id="UP001143856"/>
    </source>
</evidence>
<evidence type="ECO:0000313" key="1">
    <source>
        <dbReference type="EMBL" id="KAJ2979944.1"/>
    </source>
</evidence>
<gene>
    <name evidence="1" type="ORF">NUW58_g7075</name>
</gene>